<dbReference type="Proteomes" id="UP001427805">
    <property type="component" value="Unassembled WGS sequence"/>
</dbReference>
<evidence type="ECO:0000313" key="2">
    <source>
        <dbReference type="Proteomes" id="UP001427805"/>
    </source>
</evidence>
<reference evidence="1 2" key="1">
    <citation type="submission" date="2024-05" db="EMBL/GenBank/DDBJ databases">
        <title>Sphingomonas sp. HF-S3 16S ribosomal RNA gene Genome sequencing and assembly.</title>
        <authorList>
            <person name="Lee H."/>
        </authorList>
    </citation>
    <scope>NUCLEOTIDE SEQUENCE [LARGE SCALE GENOMIC DNA]</scope>
    <source>
        <strain evidence="1 2">HF-S3</strain>
    </source>
</reference>
<name>A0ABV0BEL0_9SPHN</name>
<sequence>MPKSIEEILGRGPVQKERPIPGTLLGEADMVRYVSFYSKELPAKIFRNVTRKVNPPLVTGGGVVLEGCIITLPDTTSMYPLIFHGDVAGWQRQIEEGAHALGLGIVDKA</sequence>
<evidence type="ECO:0000313" key="1">
    <source>
        <dbReference type="EMBL" id="MEN3748510.1"/>
    </source>
</evidence>
<dbReference type="RefSeq" id="WP_346247539.1">
    <property type="nucleotide sequence ID" value="NZ_JBDIZK010000009.1"/>
</dbReference>
<organism evidence="1 2">
    <name type="scientific">Sphingomonas rustica</name>
    <dbReference type="NCBI Taxonomy" id="3103142"/>
    <lineage>
        <taxon>Bacteria</taxon>
        <taxon>Pseudomonadati</taxon>
        <taxon>Pseudomonadota</taxon>
        <taxon>Alphaproteobacteria</taxon>
        <taxon>Sphingomonadales</taxon>
        <taxon>Sphingomonadaceae</taxon>
        <taxon>Sphingomonas</taxon>
    </lineage>
</organism>
<comment type="caution">
    <text evidence="1">The sequence shown here is derived from an EMBL/GenBank/DDBJ whole genome shotgun (WGS) entry which is preliminary data.</text>
</comment>
<accession>A0ABV0BEL0</accession>
<gene>
    <name evidence="1" type="ORF">TPR58_15145</name>
</gene>
<protein>
    <submittedName>
        <fullName evidence="1">Uncharacterized protein</fullName>
    </submittedName>
</protein>
<proteinExistence type="predicted"/>
<dbReference type="EMBL" id="JBDIZK010000009">
    <property type="protein sequence ID" value="MEN3748510.1"/>
    <property type="molecule type" value="Genomic_DNA"/>
</dbReference>
<keyword evidence="2" id="KW-1185">Reference proteome</keyword>